<dbReference type="Pfam" id="PF25221">
    <property type="entry name" value="5TMH_Lnb"/>
    <property type="match status" value="1"/>
</dbReference>
<comment type="caution">
    <text evidence="5">The sequence shown here is derived from an EMBL/GenBank/DDBJ whole genome shotgun (WGS) entry which is preliminary data.</text>
</comment>
<dbReference type="AlphaFoldDB" id="A0A1S2VKI4"/>
<name>A0A1S2VKI4_9BACT</name>
<keyword evidence="1" id="KW-1133">Transmembrane helix</keyword>
<dbReference type="InterPro" id="IPR025178">
    <property type="entry name" value="Lnb_N"/>
</dbReference>
<gene>
    <name evidence="5" type="ORF">BLX24_14370</name>
</gene>
<dbReference type="Proteomes" id="UP000181790">
    <property type="component" value="Unassembled WGS sequence"/>
</dbReference>
<organism evidence="5 6">
    <name type="scientific">Arsenicibacter rosenii</name>
    <dbReference type="NCBI Taxonomy" id="1750698"/>
    <lineage>
        <taxon>Bacteria</taxon>
        <taxon>Pseudomonadati</taxon>
        <taxon>Bacteroidota</taxon>
        <taxon>Cytophagia</taxon>
        <taxon>Cytophagales</taxon>
        <taxon>Spirosomataceae</taxon>
        <taxon>Arsenicibacter</taxon>
    </lineage>
</organism>
<feature type="domain" description="Lnb-like transmembrane" evidence="4">
    <location>
        <begin position="261"/>
        <end position="391"/>
    </location>
</feature>
<feature type="signal peptide" evidence="2">
    <location>
        <begin position="1"/>
        <end position="26"/>
    </location>
</feature>
<evidence type="ECO:0000256" key="1">
    <source>
        <dbReference type="SAM" id="Phobius"/>
    </source>
</evidence>
<evidence type="ECO:0000256" key="2">
    <source>
        <dbReference type="SAM" id="SignalP"/>
    </source>
</evidence>
<protein>
    <submittedName>
        <fullName evidence="5">Uncharacterized protein</fullName>
    </submittedName>
</protein>
<feature type="domain" description="Lnb N-terminal periplasmic" evidence="3">
    <location>
        <begin position="33"/>
        <end position="178"/>
    </location>
</feature>
<feature type="transmembrane region" description="Helical" evidence="1">
    <location>
        <begin position="347"/>
        <end position="366"/>
    </location>
</feature>
<dbReference type="Pfam" id="PF13387">
    <property type="entry name" value="Lnb_N"/>
    <property type="match status" value="1"/>
</dbReference>
<keyword evidence="1" id="KW-0812">Transmembrane</keyword>
<evidence type="ECO:0000313" key="6">
    <source>
        <dbReference type="Proteomes" id="UP000181790"/>
    </source>
</evidence>
<accession>A0A1S2VKI4</accession>
<feature type="transmembrane region" description="Helical" evidence="1">
    <location>
        <begin position="295"/>
        <end position="314"/>
    </location>
</feature>
<feature type="transmembrane region" description="Helical" evidence="1">
    <location>
        <begin position="320"/>
        <end position="340"/>
    </location>
</feature>
<proteinExistence type="predicted"/>
<dbReference type="OrthoDB" id="319167at2"/>
<evidence type="ECO:0000259" key="3">
    <source>
        <dbReference type="Pfam" id="PF13387"/>
    </source>
</evidence>
<evidence type="ECO:0000313" key="5">
    <source>
        <dbReference type="EMBL" id="OIN58735.1"/>
    </source>
</evidence>
<reference evidence="5 6" key="1">
    <citation type="submission" date="2016-10" db="EMBL/GenBank/DDBJ databases">
        <title>Arsenicibacter rosenii gen. nov., sp. nov., an efficient arsenic-methylating bacterium isolated from an arsenic-contaminated paddy soil.</title>
        <authorList>
            <person name="Huang K."/>
        </authorList>
    </citation>
    <scope>NUCLEOTIDE SEQUENCE [LARGE SCALE GENOMIC DNA]</scope>
    <source>
        <strain evidence="5 6">SM-1</strain>
    </source>
</reference>
<dbReference type="InterPro" id="IPR057436">
    <property type="entry name" value="5TMH_Lnb"/>
</dbReference>
<keyword evidence="1" id="KW-0472">Membrane</keyword>
<feature type="chain" id="PRO_5010218920" evidence="2">
    <location>
        <begin position="27"/>
        <end position="410"/>
    </location>
</feature>
<dbReference type="EMBL" id="MORL01000006">
    <property type="protein sequence ID" value="OIN58735.1"/>
    <property type="molecule type" value="Genomic_DNA"/>
</dbReference>
<feature type="transmembrane region" description="Helical" evidence="1">
    <location>
        <begin position="266"/>
        <end position="283"/>
    </location>
</feature>
<evidence type="ECO:0000259" key="4">
    <source>
        <dbReference type="Pfam" id="PF25221"/>
    </source>
</evidence>
<keyword evidence="6" id="KW-1185">Reference proteome</keyword>
<keyword evidence="2" id="KW-0732">Signal</keyword>
<dbReference type="RefSeq" id="WP_071503838.1">
    <property type="nucleotide sequence ID" value="NZ_MORL01000006.1"/>
</dbReference>
<sequence>MRTTTMNKRNWVSLLGMLLLAITLRAQPLSPSAQVSVITVAPGEALYSSFGHIILRVFDPVTGLDRPYNYGTFDFRTDNFYVKFLRGTLPYTLSVGDLYREMAYWQYENRSAREQVLNLSPAQKQRLFDALETNYRPENREYQYKFYYDNCATRPVEMLVKACGDSLRFNNAVDTTRSFRQWMNDYLGRQPWAQLGMNLALGYPSDETANAWQVMYLPNNVFAQLAKATIRMPNGQVMPLVQREQVLFQAAQTLPQELPFFMDPNVVFAILGLLLALVTVRQYKAGKVSRRIDRVLFSFIGLCGWILLLLWVATNHGVTAWNPTILYLMPFHLPLIFWVTKPQNLRFANAYFGTTAILIVLGLLLAKVPGGAHILLGLTLLIRCFVNMRLSRNRSLMRTSGQSDDLIQTT</sequence>
<feature type="transmembrane region" description="Helical" evidence="1">
    <location>
        <begin position="372"/>
        <end position="390"/>
    </location>
</feature>